<evidence type="ECO:0000313" key="2">
    <source>
        <dbReference type="EMBL" id="RAO78552.1"/>
    </source>
</evidence>
<sequence length="84" mass="10088">MFAKILNFTHFRKEQEYKGMERINDMTSRGCNTQSKKQVLEPSYSFTMSLIFFHLLHLFNQRSPRRSPMEKCSSHKKIKENVFP</sequence>
<reference evidence="2 3" key="1">
    <citation type="submission" date="2018-06" db="EMBL/GenBank/DDBJ databases">
        <title>Draft genome sequence of hyperthermophilic methanogen Methanothermobacter tenebrarum sp. MCM-B 1447.</title>
        <authorList>
            <person name="Pore S.D."/>
            <person name="Dagar S."/>
            <person name="Dhakephalkar P.K."/>
        </authorList>
    </citation>
    <scope>NUCLEOTIDE SEQUENCE [LARGE SCALE GENOMIC DNA]</scope>
    <source>
        <strain evidence="2 3">MCM B 1447</strain>
    </source>
</reference>
<keyword evidence="3" id="KW-1185">Reference proteome</keyword>
<accession>A0A328PDZ0</accession>
<dbReference type="Proteomes" id="UP000249782">
    <property type="component" value="Unassembled WGS sequence"/>
</dbReference>
<evidence type="ECO:0000313" key="3">
    <source>
        <dbReference type="Proteomes" id="UP000249782"/>
    </source>
</evidence>
<feature type="region of interest" description="Disordered" evidence="1">
    <location>
        <begin position="64"/>
        <end position="84"/>
    </location>
</feature>
<protein>
    <submittedName>
        <fullName evidence="2">Uncharacterized protein</fullName>
    </submittedName>
</protein>
<dbReference type="AlphaFoldDB" id="A0A328PDZ0"/>
<proteinExistence type="predicted"/>
<evidence type="ECO:0000256" key="1">
    <source>
        <dbReference type="SAM" id="MobiDB-lite"/>
    </source>
</evidence>
<name>A0A328PDZ0_9EURY</name>
<gene>
    <name evidence="2" type="ORF">DPC56_07280</name>
</gene>
<organism evidence="2 3">
    <name type="scientific">Methanothermobacter tenebrarum</name>
    <dbReference type="NCBI Taxonomy" id="680118"/>
    <lineage>
        <taxon>Archaea</taxon>
        <taxon>Methanobacteriati</taxon>
        <taxon>Methanobacteriota</taxon>
        <taxon>Methanomada group</taxon>
        <taxon>Methanobacteria</taxon>
        <taxon>Methanobacteriales</taxon>
        <taxon>Methanobacteriaceae</taxon>
        <taxon>Methanothermobacter</taxon>
    </lineage>
</organism>
<dbReference type="EMBL" id="QLOE01000011">
    <property type="protein sequence ID" value="RAO78552.1"/>
    <property type="molecule type" value="Genomic_DNA"/>
</dbReference>
<comment type="caution">
    <text evidence="2">The sequence shown here is derived from an EMBL/GenBank/DDBJ whole genome shotgun (WGS) entry which is preliminary data.</text>
</comment>